<comment type="caution">
    <text evidence="2">The sequence shown here is derived from an EMBL/GenBank/DDBJ whole genome shotgun (WGS) entry which is preliminary data.</text>
</comment>
<proteinExistence type="predicted"/>
<keyword evidence="1" id="KW-0812">Transmembrane</keyword>
<evidence type="ECO:0000313" key="3">
    <source>
        <dbReference type="Proteomes" id="UP000523795"/>
    </source>
</evidence>
<keyword evidence="1" id="KW-1133">Transmembrane helix</keyword>
<accession>A0ABX1JQ31</accession>
<evidence type="ECO:0000256" key="1">
    <source>
        <dbReference type="SAM" id="Phobius"/>
    </source>
</evidence>
<protein>
    <recommendedName>
        <fullName evidence="4">EamA family transporter</fullName>
    </recommendedName>
</protein>
<dbReference type="Proteomes" id="UP000523795">
    <property type="component" value="Unassembled WGS sequence"/>
</dbReference>
<evidence type="ECO:0008006" key="4">
    <source>
        <dbReference type="Google" id="ProtNLM"/>
    </source>
</evidence>
<sequence length="34" mass="3371">IIVDGFRPDGWDLAGAGIALAGVAVLMYAPRGGA</sequence>
<organism evidence="2 3">
    <name type="scientific">Arthrobacter deserti</name>
    <dbReference type="NCBI Taxonomy" id="1742687"/>
    <lineage>
        <taxon>Bacteria</taxon>
        <taxon>Bacillati</taxon>
        <taxon>Actinomycetota</taxon>
        <taxon>Actinomycetes</taxon>
        <taxon>Micrococcales</taxon>
        <taxon>Micrococcaceae</taxon>
        <taxon>Arthrobacter</taxon>
    </lineage>
</organism>
<reference evidence="2 3" key="1">
    <citation type="submission" date="2020-04" db="EMBL/GenBank/DDBJ databases">
        <authorList>
            <person name="Liu S."/>
        </authorList>
    </citation>
    <scope>NUCLEOTIDE SEQUENCE [LARGE SCALE GENOMIC DNA]</scope>
    <source>
        <strain evidence="2 3">CGMCC 1.15091</strain>
    </source>
</reference>
<name>A0ABX1JQ31_9MICC</name>
<gene>
    <name evidence="2" type="ORF">HER39_06515</name>
</gene>
<feature type="non-terminal residue" evidence="2">
    <location>
        <position position="1"/>
    </location>
</feature>
<keyword evidence="3" id="KW-1185">Reference proteome</keyword>
<dbReference type="EMBL" id="JAAZSR010000072">
    <property type="protein sequence ID" value="NKX50225.1"/>
    <property type="molecule type" value="Genomic_DNA"/>
</dbReference>
<evidence type="ECO:0000313" key="2">
    <source>
        <dbReference type="EMBL" id="NKX50225.1"/>
    </source>
</evidence>
<keyword evidence="1" id="KW-0472">Membrane</keyword>
<dbReference type="Pfam" id="PF02694">
    <property type="entry name" value="UPF0060"/>
    <property type="match status" value="1"/>
</dbReference>
<feature type="transmembrane region" description="Helical" evidence="1">
    <location>
        <begin position="13"/>
        <end position="29"/>
    </location>
</feature>
<dbReference type="InterPro" id="IPR003844">
    <property type="entry name" value="UPF0060"/>
</dbReference>